<sequence length="175" mass="18531">MTRLFFAPRGRRPLERLVRGALVVGVFALAIAAYQQNFQSVITRIEARGTVADPGGVLTEADRQWLLAQAGYLRARFGLDLAVRLGGDARTAAGPDPDDAKKVFVYCDPGCQASRVAVPPLVAAGLPPGFAADLGREHLDAACRQGRTREGLLATVGLLIDALAHAADRAKGEDT</sequence>
<comment type="caution">
    <text evidence="1">The sequence shown here is derived from an EMBL/GenBank/DDBJ whole genome shotgun (WGS) entry which is preliminary data.</text>
</comment>
<reference evidence="1 2" key="1">
    <citation type="submission" date="2020-01" db="EMBL/GenBank/DDBJ databases">
        <title>Genome sequence of Desulfovibrio aerotolerans DSM 16695(T).</title>
        <authorList>
            <person name="Karnachuk O."/>
            <person name="Avakyan M."/>
            <person name="Mardanov A."/>
            <person name="Kadnikov V."/>
            <person name="Ravin N."/>
        </authorList>
    </citation>
    <scope>NUCLEOTIDE SEQUENCE [LARGE SCALE GENOMIC DNA]</scope>
    <source>
        <strain evidence="1 2">DSM 16695</strain>
    </source>
</reference>
<accession>A0A7C9JB04</accession>
<dbReference type="Proteomes" id="UP000482487">
    <property type="component" value="Unassembled WGS sequence"/>
</dbReference>
<evidence type="ECO:0000313" key="1">
    <source>
        <dbReference type="EMBL" id="MYL84718.1"/>
    </source>
</evidence>
<proteinExistence type="predicted"/>
<organism evidence="1 2">
    <name type="scientific">Solidesulfovibrio aerotolerans</name>
    <dbReference type="NCBI Taxonomy" id="295255"/>
    <lineage>
        <taxon>Bacteria</taxon>
        <taxon>Pseudomonadati</taxon>
        <taxon>Thermodesulfobacteriota</taxon>
        <taxon>Desulfovibrionia</taxon>
        <taxon>Desulfovibrionales</taxon>
        <taxon>Desulfovibrionaceae</taxon>
        <taxon>Solidesulfovibrio</taxon>
    </lineage>
</organism>
<evidence type="ECO:0000313" key="2">
    <source>
        <dbReference type="Proteomes" id="UP000482487"/>
    </source>
</evidence>
<dbReference type="AlphaFoldDB" id="A0A7C9JB04"/>
<name>A0A7C9JB04_9BACT</name>
<dbReference type="EMBL" id="WVUD01000040">
    <property type="protein sequence ID" value="MYL84718.1"/>
    <property type="molecule type" value="Genomic_DNA"/>
</dbReference>
<keyword evidence="2" id="KW-1185">Reference proteome</keyword>
<gene>
    <name evidence="1" type="ORF">GTA51_16515</name>
</gene>
<dbReference type="RefSeq" id="WP_160962991.1">
    <property type="nucleotide sequence ID" value="NZ_WVUD01000040.1"/>
</dbReference>
<dbReference type="OrthoDB" id="5455789at2"/>
<protein>
    <submittedName>
        <fullName evidence="1">TPM domain-containing protein</fullName>
    </submittedName>
</protein>